<evidence type="ECO:0000256" key="2">
    <source>
        <dbReference type="ARBA" id="ARBA00022801"/>
    </source>
</evidence>
<dbReference type="EC" id="3.1.4.-" evidence="5"/>
<proteinExistence type="inferred from homology"/>
<evidence type="ECO:0000256" key="3">
    <source>
        <dbReference type="ARBA" id="ARBA00023239"/>
    </source>
</evidence>
<dbReference type="OrthoDB" id="49151at2759"/>
<dbReference type="HAMAP" id="MF_03040">
    <property type="entry name" value="USB1"/>
    <property type="match status" value="1"/>
</dbReference>
<dbReference type="Gene3D" id="3.90.1140.10">
    <property type="entry name" value="Cyclic phosphodiesterase"/>
    <property type="match status" value="1"/>
</dbReference>
<dbReference type="AlphaFoldDB" id="A0A9P5Y472"/>
<dbReference type="Pfam" id="PF09749">
    <property type="entry name" value="HVSL"/>
    <property type="match status" value="1"/>
</dbReference>
<keyword evidence="4 5" id="KW-0539">Nucleus</keyword>
<gene>
    <name evidence="5" type="primary">USB1</name>
    <name evidence="7" type="ORF">BDZ94DRAFT_1282664</name>
</gene>
<dbReference type="GO" id="GO:0016829">
    <property type="term" value="F:lyase activity"/>
    <property type="evidence" value="ECO:0007669"/>
    <property type="project" value="UniProtKB-KW"/>
</dbReference>
<dbReference type="Proteomes" id="UP000807353">
    <property type="component" value="Unassembled WGS sequence"/>
</dbReference>
<dbReference type="InterPro" id="IPR027521">
    <property type="entry name" value="Usb1"/>
</dbReference>
<keyword evidence="1 5" id="KW-0540">Nuclease</keyword>
<evidence type="ECO:0000256" key="6">
    <source>
        <dbReference type="SAM" id="MobiDB-lite"/>
    </source>
</evidence>
<dbReference type="EMBL" id="MU150266">
    <property type="protein sequence ID" value="KAF9462993.1"/>
    <property type="molecule type" value="Genomic_DNA"/>
</dbReference>
<evidence type="ECO:0000256" key="5">
    <source>
        <dbReference type="HAMAP-Rule" id="MF_03040"/>
    </source>
</evidence>
<feature type="active site" description="Proton donor/acceptor" evidence="5">
    <location>
        <position position="200"/>
    </location>
</feature>
<dbReference type="GO" id="GO:1990838">
    <property type="term" value="F:poly(U)-specific exoribonuclease activity, producing 3' uridine cyclic phosphate ends"/>
    <property type="evidence" value="ECO:0007669"/>
    <property type="project" value="UniProtKB-UniRule"/>
</dbReference>
<protein>
    <recommendedName>
        <fullName evidence="5">U6 snRNA phosphodiesterase</fullName>
        <ecNumber evidence="5">3.1.4.-</ecNumber>
    </recommendedName>
</protein>
<keyword evidence="8" id="KW-1185">Reference proteome</keyword>
<comment type="function">
    <text evidence="5">Phosphodiesterase responsible for the U6 snRNA 3' end processing. Acts as an exoribonuclease (RNase) responsible for trimming the poly(U) tract of the last nucleotides in the pre-U6 snRNA molecule, leading to the formation of mature U6 snRNA.</text>
</comment>
<dbReference type="GO" id="GO:0034477">
    <property type="term" value="P:U6 snRNA 3'-end processing"/>
    <property type="evidence" value="ECO:0007669"/>
    <property type="project" value="UniProtKB-UniRule"/>
</dbReference>
<feature type="active site" description="Proton donor/acceptor" evidence="5">
    <location>
        <position position="111"/>
    </location>
</feature>
<sequence length="290" mass="32604">MKRCSTALVTYSSSDDGDDERPAKKRKLPSLSSFLVPNLPVDNPAQHQGRIRTKPHVEGQFAAHVYVPLVVEQRSPLCGLIDEILDNSKDLVPTLTALWPRKDRIKRQELHISLSHPTFLRAHQREDLKKAVKSLSKQFSPRFTISFAALSELTNDEKTRTFLALEIGAGHHELRTLSNTLSPALQAIRQKEFYSNPRFHASIAWALLDRPLSESRPESVLIPRSTFAEGHPEQVTEAGFPTIPHFPKELIPTLNSRHGVQLASIKTGSFDINEISLKIGKEVYTWKLSA</sequence>
<evidence type="ECO:0000313" key="8">
    <source>
        <dbReference type="Proteomes" id="UP000807353"/>
    </source>
</evidence>
<evidence type="ECO:0000256" key="4">
    <source>
        <dbReference type="ARBA" id="ARBA00023242"/>
    </source>
</evidence>
<organism evidence="7 8">
    <name type="scientific">Collybia nuda</name>
    <dbReference type="NCBI Taxonomy" id="64659"/>
    <lineage>
        <taxon>Eukaryota</taxon>
        <taxon>Fungi</taxon>
        <taxon>Dikarya</taxon>
        <taxon>Basidiomycota</taxon>
        <taxon>Agaricomycotina</taxon>
        <taxon>Agaricomycetes</taxon>
        <taxon>Agaricomycetidae</taxon>
        <taxon>Agaricales</taxon>
        <taxon>Tricholomatineae</taxon>
        <taxon>Clitocybaceae</taxon>
        <taxon>Collybia</taxon>
    </lineage>
</organism>
<keyword evidence="3" id="KW-0456">Lyase</keyword>
<dbReference type="PANTHER" id="PTHR13522:SF3">
    <property type="entry name" value="U6 SNRNA PHOSPHODIESTERASE 1"/>
    <property type="match status" value="1"/>
</dbReference>
<evidence type="ECO:0000256" key="1">
    <source>
        <dbReference type="ARBA" id="ARBA00022722"/>
    </source>
</evidence>
<reference evidence="7" key="1">
    <citation type="submission" date="2020-11" db="EMBL/GenBank/DDBJ databases">
        <authorList>
            <consortium name="DOE Joint Genome Institute"/>
            <person name="Ahrendt S."/>
            <person name="Riley R."/>
            <person name="Andreopoulos W."/>
            <person name="Labutti K."/>
            <person name="Pangilinan J."/>
            <person name="Ruiz-Duenas F.J."/>
            <person name="Barrasa J.M."/>
            <person name="Sanchez-Garcia M."/>
            <person name="Camarero S."/>
            <person name="Miyauchi S."/>
            <person name="Serrano A."/>
            <person name="Linde D."/>
            <person name="Babiker R."/>
            <person name="Drula E."/>
            <person name="Ayuso-Fernandez I."/>
            <person name="Pacheco R."/>
            <person name="Padilla G."/>
            <person name="Ferreira P."/>
            <person name="Barriuso J."/>
            <person name="Kellner H."/>
            <person name="Castanera R."/>
            <person name="Alfaro M."/>
            <person name="Ramirez L."/>
            <person name="Pisabarro A.G."/>
            <person name="Kuo A."/>
            <person name="Tritt A."/>
            <person name="Lipzen A."/>
            <person name="He G."/>
            <person name="Yan M."/>
            <person name="Ng V."/>
            <person name="Cullen D."/>
            <person name="Martin F."/>
            <person name="Rosso M.-N."/>
            <person name="Henrissat B."/>
            <person name="Hibbett D."/>
            <person name="Martinez A.T."/>
            <person name="Grigoriev I.V."/>
        </authorList>
    </citation>
    <scope>NUCLEOTIDE SEQUENCE</scope>
    <source>
        <strain evidence="7">CBS 247.69</strain>
    </source>
</reference>
<name>A0A9P5Y472_9AGAR</name>
<comment type="caution">
    <text evidence="7">The sequence shown here is derived from an EMBL/GenBank/DDBJ whole genome shotgun (WGS) entry which is preliminary data.</text>
</comment>
<dbReference type="GO" id="GO:0005634">
    <property type="term" value="C:nucleus"/>
    <property type="evidence" value="ECO:0007669"/>
    <property type="project" value="UniProtKB-SubCell"/>
</dbReference>
<evidence type="ECO:0000313" key="7">
    <source>
        <dbReference type="EMBL" id="KAF9462993.1"/>
    </source>
</evidence>
<feature type="region of interest" description="Disordered" evidence="6">
    <location>
        <begin position="1"/>
        <end position="25"/>
    </location>
</feature>
<comment type="similarity">
    <text evidence="5">Belongs to the 2H phosphoesterase superfamily. USB1 family.</text>
</comment>
<keyword evidence="2 5" id="KW-0378">Hydrolase</keyword>
<comment type="subcellular location">
    <subcellularLocation>
        <location evidence="5">Nucleus</location>
    </subcellularLocation>
</comment>
<accession>A0A9P5Y472</accession>
<dbReference type="PANTHER" id="PTHR13522">
    <property type="entry name" value="U6 SNRNA PHOSPHODIESTERASE 1"/>
    <property type="match status" value="1"/>
</dbReference>